<dbReference type="Proteomes" id="UP000198744">
    <property type="component" value="Unassembled WGS sequence"/>
</dbReference>
<comment type="similarity">
    <text evidence="2">Belongs to the FlgN family.</text>
</comment>
<evidence type="ECO:0000313" key="4">
    <source>
        <dbReference type="EMBL" id="SEM35719.1"/>
    </source>
</evidence>
<gene>
    <name evidence="4" type="ORF">SAMN04489760_11199</name>
</gene>
<dbReference type="InterPro" id="IPR007809">
    <property type="entry name" value="FlgN-like"/>
</dbReference>
<accession>A0A1H7XRV8</accession>
<dbReference type="InterPro" id="IPR036679">
    <property type="entry name" value="FlgN-like_sf"/>
</dbReference>
<comment type="function">
    <text evidence="1">Required for the efficient initiation of filament assembly.</text>
</comment>
<dbReference type="EMBL" id="FOBS01000011">
    <property type="protein sequence ID" value="SEM35719.1"/>
    <property type="molecule type" value="Genomic_DNA"/>
</dbReference>
<name>A0A1H7XRV8_9BACT</name>
<reference evidence="4 5" key="1">
    <citation type="submission" date="2016-10" db="EMBL/GenBank/DDBJ databases">
        <authorList>
            <person name="de Groot N.N."/>
        </authorList>
    </citation>
    <scope>NUCLEOTIDE SEQUENCE [LARGE SCALE GENOMIC DNA]</scope>
    <source>
        <strain evidence="4 5">DSM 8423</strain>
    </source>
</reference>
<evidence type="ECO:0000256" key="1">
    <source>
        <dbReference type="ARBA" id="ARBA00002397"/>
    </source>
</evidence>
<evidence type="ECO:0000256" key="2">
    <source>
        <dbReference type="ARBA" id="ARBA00007703"/>
    </source>
</evidence>
<evidence type="ECO:0000256" key="3">
    <source>
        <dbReference type="ARBA" id="ARBA00022795"/>
    </source>
</evidence>
<organism evidence="4 5">
    <name type="scientific">Syntrophus gentianae</name>
    <dbReference type="NCBI Taxonomy" id="43775"/>
    <lineage>
        <taxon>Bacteria</taxon>
        <taxon>Pseudomonadati</taxon>
        <taxon>Thermodesulfobacteriota</taxon>
        <taxon>Syntrophia</taxon>
        <taxon>Syntrophales</taxon>
        <taxon>Syntrophaceae</taxon>
        <taxon>Syntrophus</taxon>
    </lineage>
</organism>
<keyword evidence="5" id="KW-1185">Reference proteome</keyword>
<keyword evidence="3" id="KW-1005">Bacterial flagellum biogenesis</keyword>
<proteinExistence type="inferred from homology"/>
<dbReference type="AlphaFoldDB" id="A0A1H7XRV8"/>
<sequence>MTLSRKYPSLPENRSNEFNLLVQSLINNLIEEIKIYSELYQLFINEREIIRNPSIESLKDNNMKIEACLLKAQNFKDRKEDITEAIKRIFQPEFQGKITLSNLAEYADVNLKEQLSRYHEKLNSLINALTNLNVKNQHLLRSTISHTGSTLMFIRKSTSSSINYLSSGQVNMGLPNGKILNKRG</sequence>
<dbReference type="RefSeq" id="WP_093883440.1">
    <property type="nucleotide sequence ID" value="NZ_FOBS01000011.1"/>
</dbReference>
<dbReference type="OrthoDB" id="9852028at2"/>
<dbReference type="GO" id="GO:0044780">
    <property type="term" value="P:bacterial-type flagellum assembly"/>
    <property type="evidence" value="ECO:0007669"/>
    <property type="project" value="InterPro"/>
</dbReference>
<dbReference type="Pfam" id="PF05130">
    <property type="entry name" value="FlgN"/>
    <property type="match status" value="1"/>
</dbReference>
<dbReference type="SUPFAM" id="SSF140566">
    <property type="entry name" value="FlgN-like"/>
    <property type="match status" value="1"/>
</dbReference>
<dbReference type="Gene3D" id="1.20.58.300">
    <property type="entry name" value="FlgN-like"/>
    <property type="match status" value="1"/>
</dbReference>
<protein>
    <submittedName>
        <fullName evidence="4">FlgN protein</fullName>
    </submittedName>
</protein>
<evidence type="ECO:0000313" key="5">
    <source>
        <dbReference type="Proteomes" id="UP000198744"/>
    </source>
</evidence>